<dbReference type="EMBL" id="KQ459586">
    <property type="protein sequence ID" value="KPI97923.1"/>
    <property type="molecule type" value="Genomic_DNA"/>
</dbReference>
<protein>
    <submittedName>
        <fullName evidence="4">Flexible cuticle protein 12</fullName>
    </submittedName>
</protein>
<dbReference type="PROSITE" id="PS51155">
    <property type="entry name" value="CHIT_BIND_RR_2"/>
    <property type="match status" value="1"/>
</dbReference>
<gene>
    <name evidence="4" type="ORF">RR46_11044</name>
</gene>
<dbReference type="GO" id="GO:0062129">
    <property type="term" value="C:chitin-based extracellular matrix"/>
    <property type="evidence" value="ECO:0007669"/>
    <property type="project" value="TreeGrafter"/>
</dbReference>
<dbReference type="PROSITE" id="PS00233">
    <property type="entry name" value="CHIT_BIND_RR_1"/>
    <property type="match status" value="1"/>
</dbReference>
<evidence type="ECO:0000256" key="3">
    <source>
        <dbReference type="PROSITE-ProRule" id="PRU00497"/>
    </source>
</evidence>
<name>A0A194PY21_PAPXU</name>
<dbReference type="GO" id="GO:0008010">
    <property type="term" value="F:structural constituent of chitin-based larval cuticle"/>
    <property type="evidence" value="ECO:0007669"/>
    <property type="project" value="TreeGrafter"/>
</dbReference>
<evidence type="ECO:0000313" key="4">
    <source>
        <dbReference type="EMBL" id="KPI97923.1"/>
    </source>
</evidence>
<dbReference type="Proteomes" id="UP000053268">
    <property type="component" value="Unassembled WGS sequence"/>
</dbReference>
<evidence type="ECO:0000256" key="2">
    <source>
        <dbReference type="ARBA" id="ARBA00022729"/>
    </source>
</evidence>
<reference evidence="4 5" key="1">
    <citation type="journal article" date="2015" name="Nat. Commun.">
        <title>Outbred genome sequencing and CRISPR/Cas9 gene editing in butterflies.</title>
        <authorList>
            <person name="Li X."/>
            <person name="Fan D."/>
            <person name="Zhang W."/>
            <person name="Liu G."/>
            <person name="Zhang L."/>
            <person name="Zhao L."/>
            <person name="Fang X."/>
            <person name="Chen L."/>
            <person name="Dong Y."/>
            <person name="Chen Y."/>
            <person name="Ding Y."/>
            <person name="Zhao R."/>
            <person name="Feng M."/>
            <person name="Zhu Y."/>
            <person name="Feng Y."/>
            <person name="Jiang X."/>
            <person name="Zhu D."/>
            <person name="Xiang H."/>
            <person name="Feng X."/>
            <person name="Li S."/>
            <person name="Wang J."/>
            <person name="Zhang G."/>
            <person name="Kronforst M.R."/>
            <person name="Wang W."/>
        </authorList>
    </citation>
    <scope>NUCLEOTIDE SEQUENCE [LARGE SCALE GENOMIC DNA]</scope>
    <source>
        <strain evidence="4">Ya'a_city_454_Px</strain>
        <tissue evidence="4">Whole body</tissue>
    </source>
</reference>
<dbReference type="PANTHER" id="PTHR10380">
    <property type="entry name" value="CUTICLE PROTEIN"/>
    <property type="match status" value="1"/>
</dbReference>
<accession>A0A194PY21</accession>
<keyword evidence="2" id="KW-0732">Signal</keyword>
<dbReference type="STRING" id="66420.A0A194PY21"/>
<evidence type="ECO:0000313" key="5">
    <source>
        <dbReference type="Proteomes" id="UP000053268"/>
    </source>
</evidence>
<organism evidence="4 5">
    <name type="scientific">Papilio xuthus</name>
    <name type="common">Asian swallowtail butterfly</name>
    <dbReference type="NCBI Taxonomy" id="66420"/>
    <lineage>
        <taxon>Eukaryota</taxon>
        <taxon>Metazoa</taxon>
        <taxon>Ecdysozoa</taxon>
        <taxon>Arthropoda</taxon>
        <taxon>Hexapoda</taxon>
        <taxon>Insecta</taxon>
        <taxon>Pterygota</taxon>
        <taxon>Neoptera</taxon>
        <taxon>Endopterygota</taxon>
        <taxon>Lepidoptera</taxon>
        <taxon>Glossata</taxon>
        <taxon>Ditrysia</taxon>
        <taxon>Papilionoidea</taxon>
        <taxon>Papilionidae</taxon>
        <taxon>Papilioninae</taxon>
        <taxon>Papilio</taxon>
    </lineage>
</organism>
<dbReference type="InterPro" id="IPR031311">
    <property type="entry name" value="CHIT_BIND_RR_consensus"/>
</dbReference>
<dbReference type="Pfam" id="PF00379">
    <property type="entry name" value="Chitin_bind_4"/>
    <property type="match status" value="1"/>
</dbReference>
<dbReference type="PRINTS" id="PR00947">
    <property type="entry name" value="CUTICLE"/>
</dbReference>
<keyword evidence="5" id="KW-1185">Reference proteome</keyword>
<dbReference type="AlphaFoldDB" id="A0A194PY21"/>
<keyword evidence="1 3" id="KW-0193">Cuticle</keyword>
<evidence type="ECO:0000256" key="1">
    <source>
        <dbReference type="ARBA" id="ARBA00022460"/>
    </source>
</evidence>
<dbReference type="InterPro" id="IPR000618">
    <property type="entry name" value="Insect_cuticle"/>
</dbReference>
<dbReference type="InterPro" id="IPR050468">
    <property type="entry name" value="Cuticle_Struct_Prot"/>
</dbReference>
<proteinExistence type="predicted"/>
<dbReference type="PANTHER" id="PTHR10380:SF218">
    <property type="entry name" value="ADULT CUTICLE PROTEIN 65AA-RELATED"/>
    <property type="match status" value="1"/>
</dbReference>
<sequence>MSTTILDLCTIIQSTTQGTVKSLRNIIAHTVTIACVLAALCSAAPQQDVQILRFDNDVNVDGYSFAYETSDGTSRQEEGKLDNPQSENAALTVTGQYAFVAPDGKHYTVTFTAGPNGYQPKTSLGQKK</sequence>